<accession>A0A8J3C0E2</accession>
<name>A0A8J3C0E2_9ACTN</name>
<dbReference type="Gene3D" id="3.30.565.10">
    <property type="entry name" value="Histidine kinase-like ATPase, C-terminal domain"/>
    <property type="match status" value="1"/>
</dbReference>
<protein>
    <recommendedName>
        <fullName evidence="2">histidine kinase</fullName>
        <ecNumber evidence="2">2.7.13.3</ecNumber>
    </recommendedName>
</protein>
<evidence type="ECO:0000256" key="5">
    <source>
        <dbReference type="ARBA" id="ARBA00022692"/>
    </source>
</evidence>
<dbReference type="InterPro" id="IPR003594">
    <property type="entry name" value="HATPase_dom"/>
</dbReference>
<organism evidence="11 12">
    <name type="scientific">Mangrovihabitans endophyticus</name>
    <dbReference type="NCBI Taxonomy" id="1751298"/>
    <lineage>
        <taxon>Bacteria</taxon>
        <taxon>Bacillati</taxon>
        <taxon>Actinomycetota</taxon>
        <taxon>Actinomycetes</taxon>
        <taxon>Micromonosporales</taxon>
        <taxon>Micromonosporaceae</taxon>
        <taxon>Mangrovihabitans</taxon>
    </lineage>
</organism>
<keyword evidence="3" id="KW-0597">Phosphoprotein</keyword>
<evidence type="ECO:0000256" key="6">
    <source>
        <dbReference type="ARBA" id="ARBA00022777"/>
    </source>
</evidence>
<dbReference type="AlphaFoldDB" id="A0A8J3C0E2"/>
<reference evidence="11" key="1">
    <citation type="journal article" date="2014" name="Int. J. Syst. Evol. Microbiol.">
        <title>Complete genome sequence of Corynebacterium casei LMG S-19264T (=DSM 44701T), isolated from a smear-ripened cheese.</title>
        <authorList>
            <consortium name="US DOE Joint Genome Institute (JGI-PGF)"/>
            <person name="Walter F."/>
            <person name="Albersmeier A."/>
            <person name="Kalinowski J."/>
            <person name="Ruckert C."/>
        </authorList>
    </citation>
    <scope>NUCLEOTIDE SEQUENCE</scope>
    <source>
        <strain evidence="11">CGMCC 4.7299</strain>
    </source>
</reference>
<dbReference type="Pfam" id="PF08376">
    <property type="entry name" value="NIT"/>
    <property type="match status" value="1"/>
</dbReference>
<feature type="compositionally biased region" description="Gly residues" evidence="8">
    <location>
        <begin position="950"/>
        <end position="967"/>
    </location>
</feature>
<dbReference type="InterPro" id="IPR005467">
    <property type="entry name" value="His_kinase_dom"/>
</dbReference>
<keyword evidence="6" id="KW-0418">Kinase</keyword>
<dbReference type="GO" id="GO:0004673">
    <property type="term" value="F:protein histidine kinase activity"/>
    <property type="evidence" value="ECO:0007669"/>
    <property type="project" value="UniProtKB-EC"/>
</dbReference>
<keyword evidence="9" id="KW-0472">Membrane</keyword>
<dbReference type="InterPro" id="IPR050428">
    <property type="entry name" value="TCS_sensor_his_kinase"/>
</dbReference>
<dbReference type="InterPro" id="IPR013587">
    <property type="entry name" value="Nitrate/nitrite_sensing"/>
</dbReference>
<feature type="compositionally biased region" description="Low complexity" evidence="8">
    <location>
        <begin position="989"/>
        <end position="1027"/>
    </location>
</feature>
<dbReference type="RefSeq" id="WP_229715823.1">
    <property type="nucleotide sequence ID" value="NZ_BMMX01000010.1"/>
</dbReference>
<evidence type="ECO:0000256" key="1">
    <source>
        <dbReference type="ARBA" id="ARBA00000085"/>
    </source>
</evidence>
<sequence>MSTGSSTPIGIASPGRQRRGLPRLRDARIRSKLGLILLVPLLAVLALAGVRLVDIGGRAVAAGQVEDLTRLATRLSQVTQAMQDERMSAAAFLATPAGSDADKPAASAYTAAVDATDRRIQEYNQDRRDLADPPDSVADRLNRIDDHLKTLDATRTQVSNRNEITVTEAVLRYGVVITDLVGYVDSVGQFAGEGTVADGLRALAAFTRAKAGTSDQEATAYAARAVGDTSDEALSAFIATQTSQQEALLAFSLVASPAQQELVDSTVTGDAVNLADDVSTRFARAEPVPPSDVRQSLGAVVDLMRWAEQRLESRIVDLAADDTASASRQAALESVAVLIVLILAIALAVVLARSLNLSLRRLREGALSVANRDLPDAVARLRDARNLGDGGAEDIVRQVRDPIRLENRDEVGQVAQAFNVVHREAVRIAAEQAALRTSVSAMFLNLARRSQNLVDRMIGELDQIERGEEDPKRLAQLFELDHLATRMRRNDENLLVLAGADSSAPRREDALLIDALRAAQSEVELYNRIEFGAIDTDLSITAAAVNDVVRLIAELLDNATRFSPPNTTVVADARRVRDYVVVQVEDRGLGMSAEQMSTLNRRLSEPPSVDVAAFRLMGLAVVGRLASRYGIRIELRANMDGGTIAHVMLPASIVIVPGQPIDPPRTSRTPQLDSGPSSWDSQGGSRGGVATLPAIAPEPWGQQNPELPQHPALPAMPSQRPVSPSFAPTADRPPLPTRTAQPVAQSPASAPPASAPPASAPPASAPPSPAYARGGQAAPDRTAFGGMAPESAVPPPTALGSPTVAYPTVRPSASPDLQVAVGFITPDGRKVPPPPVPASPHPNGWGAALASMPTPPPPPARAPAEDRSEAPIFLQMQQSWFRGRDGQDPDDWGMPTAGYAPPPTPSGTASPAADASASAAPAAAGSSANRSGVTRSTGSPNAAPASAQPGGAGPATGGAPNTGGGSTGRPLPRREPAAPGTEPMRERSPGASEQASEGASSVGNVHNGSRSATAGASATAGTENGGSPSVPRQRDAGTEAWRTAADEGWQRAMAAAQPQDAGTTRSGLPKRVPQAQLVPGGVQTGQRNQNRRSPDEVRGLLSAYHRGVQRGRTAGSAENETASAGAPAPKEND</sequence>
<dbReference type="GO" id="GO:0005886">
    <property type="term" value="C:plasma membrane"/>
    <property type="evidence" value="ECO:0007669"/>
    <property type="project" value="TreeGrafter"/>
</dbReference>
<dbReference type="SMART" id="SM00387">
    <property type="entry name" value="HATPase_c"/>
    <property type="match status" value="1"/>
</dbReference>
<keyword evidence="7 9" id="KW-1133">Transmembrane helix</keyword>
<dbReference type="InterPro" id="IPR036890">
    <property type="entry name" value="HATPase_C_sf"/>
</dbReference>
<dbReference type="GO" id="GO:0000160">
    <property type="term" value="P:phosphorelay signal transduction system"/>
    <property type="evidence" value="ECO:0007669"/>
    <property type="project" value="TreeGrafter"/>
</dbReference>
<feature type="compositionally biased region" description="Pro residues" evidence="8">
    <location>
        <begin position="831"/>
        <end position="840"/>
    </location>
</feature>
<dbReference type="Proteomes" id="UP000656042">
    <property type="component" value="Unassembled WGS sequence"/>
</dbReference>
<keyword evidence="4" id="KW-0808">Transferase</keyword>
<evidence type="ECO:0000256" key="9">
    <source>
        <dbReference type="SAM" id="Phobius"/>
    </source>
</evidence>
<proteinExistence type="predicted"/>
<evidence type="ECO:0000256" key="7">
    <source>
        <dbReference type="ARBA" id="ARBA00022989"/>
    </source>
</evidence>
<dbReference type="SUPFAM" id="SSF55874">
    <property type="entry name" value="ATPase domain of HSP90 chaperone/DNA topoisomerase II/histidine kinase"/>
    <property type="match status" value="1"/>
</dbReference>
<comment type="catalytic activity">
    <reaction evidence="1">
        <text>ATP + protein L-histidine = ADP + protein N-phospho-L-histidine.</text>
        <dbReference type="EC" id="2.7.13.3"/>
    </reaction>
</comment>
<dbReference type="PANTHER" id="PTHR45436">
    <property type="entry name" value="SENSOR HISTIDINE KINASE YKOH"/>
    <property type="match status" value="1"/>
</dbReference>
<dbReference type="PROSITE" id="PS50109">
    <property type="entry name" value="HIS_KIN"/>
    <property type="match status" value="1"/>
</dbReference>
<dbReference type="PANTHER" id="PTHR45436:SF5">
    <property type="entry name" value="SENSOR HISTIDINE KINASE TRCS"/>
    <property type="match status" value="1"/>
</dbReference>
<dbReference type="EC" id="2.7.13.3" evidence="2"/>
<feature type="transmembrane region" description="Helical" evidence="9">
    <location>
        <begin position="335"/>
        <end position="355"/>
    </location>
</feature>
<reference evidence="11" key="2">
    <citation type="submission" date="2020-09" db="EMBL/GenBank/DDBJ databases">
        <authorList>
            <person name="Sun Q."/>
            <person name="Zhou Y."/>
        </authorList>
    </citation>
    <scope>NUCLEOTIDE SEQUENCE</scope>
    <source>
        <strain evidence="11">CGMCC 4.7299</strain>
    </source>
</reference>
<evidence type="ECO:0000313" key="12">
    <source>
        <dbReference type="Proteomes" id="UP000656042"/>
    </source>
</evidence>
<dbReference type="EMBL" id="BMMX01000010">
    <property type="protein sequence ID" value="GGK92650.1"/>
    <property type="molecule type" value="Genomic_DNA"/>
</dbReference>
<evidence type="ECO:0000256" key="8">
    <source>
        <dbReference type="SAM" id="MobiDB-lite"/>
    </source>
</evidence>
<feature type="region of interest" description="Disordered" evidence="8">
    <location>
        <begin position="659"/>
        <end position="811"/>
    </location>
</feature>
<feature type="compositionally biased region" description="Pro residues" evidence="8">
    <location>
        <begin position="749"/>
        <end position="769"/>
    </location>
</feature>
<evidence type="ECO:0000256" key="4">
    <source>
        <dbReference type="ARBA" id="ARBA00022679"/>
    </source>
</evidence>
<feature type="compositionally biased region" description="Polar residues" evidence="8">
    <location>
        <begin position="666"/>
        <end position="683"/>
    </location>
</feature>
<evidence type="ECO:0000256" key="2">
    <source>
        <dbReference type="ARBA" id="ARBA00012438"/>
    </source>
</evidence>
<feature type="compositionally biased region" description="Low complexity" evidence="8">
    <location>
        <begin position="906"/>
        <end position="928"/>
    </location>
</feature>
<evidence type="ECO:0000313" key="11">
    <source>
        <dbReference type="EMBL" id="GGK92650.1"/>
    </source>
</evidence>
<feature type="transmembrane region" description="Helical" evidence="9">
    <location>
        <begin position="33"/>
        <end position="53"/>
    </location>
</feature>
<comment type="caution">
    <text evidence="11">The sequence shown here is derived from an EMBL/GenBank/DDBJ whole genome shotgun (WGS) entry which is preliminary data.</text>
</comment>
<dbReference type="Gene3D" id="6.10.340.10">
    <property type="match status" value="1"/>
</dbReference>
<keyword evidence="12" id="KW-1185">Reference proteome</keyword>
<evidence type="ECO:0000259" key="10">
    <source>
        <dbReference type="PROSITE" id="PS50109"/>
    </source>
</evidence>
<feature type="region of interest" description="Disordered" evidence="8">
    <location>
        <begin position="823"/>
        <end position="1133"/>
    </location>
</feature>
<keyword evidence="5 9" id="KW-0812">Transmembrane</keyword>
<evidence type="ECO:0000256" key="3">
    <source>
        <dbReference type="ARBA" id="ARBA00022553"/>
    </source>
</evidence>
<feature type="compositionally biased region" description="Low complexity" evidence="8">
    <location>
        <begin position="938"/>
        <end position="949"/>
    </location>
</feature>
<feature type="domain" description="Histidine kinase" evidence="10">
    <location>
        <begin position="548"/>
        <end position="653"/>
    </location>
</feature>
<gene>
    <name evidence="11" type="ORF">GCM10012284_28120</name>
</gene>
<dbReference type="Pfam" id="PF02518">
    <property type="entry name" value="HATPase_c"/>
    <property type="match status" value="1"/>
</dbReference>